<feature type="domain" description="DUF4781" evidence="2">
    <location>
        <begin position="218"/>
        <end position="523"/>
    </location>
</feature>
<dbReference type="PANTHER" id="PTHR21115:SF0">
    <property type="entry name" value="GH06117P-RELATED"/>
    <property type="match status" value="1"/>
</dbReference>
<reference evidence="3" key="1">
    <citation type="submission" date="2022-07" db="EMBL/GenBank/DDBJ databases">
        <authorList>
            <person name="Trinca V."/>
            <person name="Uliana J.V.C."/>
            <person name="Torres T.T."/>
            <person name="Ward R.J."/>
            <person name="Monesi N."/>
        </authorList>
    </citation>
    <scope>NUCLEOTIDE SEQUENCE</scope>
    <source>
        <strain evidence="3">HSMRA1968</strain>
        <tissue evidence="3">Whole embryos</tissue>
    </source>
</reference>
<sequence length="751" mass="83568">SEEVLPHPRSDTFRLRPLPKPCDFIIPAASFVEVICCIDTLYCMHLKESAMQGYEEICGETMDVETLPWRKITAEEQQQEFCNYLGFQSETIWDEYDPEINPDIKSLLLQKINLIFGDEVDESIRSAESSAATTPESESGSSIGEQSDAEKKAASKKAAKEERFRKMKDALVAAIWNQRKYNKDTLLMSPIFVALVTDYEAYKKNLSWCKYSLEYTLHPVFRVIKCRKNDESHGCCKIFVDEHARVYQNWEEFKANNEYGEGYLVAPTSGVYNTNGDVDSETVNRVQLEVFPSSCVTAAGKIAATADTVSTVGGLAATGITIAAVASVPMLPIIATGALVTGISCAAYSVGRSTFKLVDRSKHEQTINVKDNEARSHWFGLVAGAVGLGAGAASKGLASAASKGSDITKVVRSSVNMLNGAAILLNGCGTLNGVYSIFLKKRDGEDISALDLVQLSSSLFIFTHSVYNFQTAGKIITSSQNKTIGEYRRGLSRNQQKAFDKLVKETIRQKGVGAGHVDVIRSLRNIKEPKQFFRDTYKVNQELNKNNIRISLHPDGEILLNDGKAITPAELRNNLKQQPAEIVFGNLPTIPESHPAASKLQLNATQQSFTTSVTKDYVLYVVENLLALGTFIKSGKDLESMLIDFAENVTLYVFDKFVNFIKSYFALNCKRIGSLLNVEVPFEDVVMIALNIIRKLAHGTELNTFMERLDWDNLRLKINQFYENLRERKRRRGKPNGYCKICSGFYYTVGC</sequence>
<protein>
    <recommendedName>
        <fullName evidence="2">DUF4781 domain-containing protein</fullName>
    </recommendedName>
</protein>
<proteinExistence type="predicted"/>
<dbReference type="InterPro" id="IPR031962">
    <property type="entry name" value="DUF4781"/>
</dbReference>
<dbReference type="Pfam" id="PF16013">
    <property type="entry name" value="DUF4781"/>
    <property type="match status" value="1"/>
</dbReference>
<feature type="non-terminal residue" evidence="3">
    <location>
        <position position="751"/>
    </location>
</feature>
<evidence type="ECO:0000256" key="1">
    <source>
        <dbReference type="SAM" id="MobiDB-lite"/>
    </source>
</evidence>
<feature type="compositionally biased region" description="Low complexity" evidence="1">
    <location>
        <begin position="126"/>
        <end position="146"/>
    </location>
</feature>
<organism evidence="3 4">
    <name type="scientific">Pseudolycoriella hygida</name>
    <dbReference type="NCBI Taxonomy" id="35572"/>
    <lineage>
        <taxon>Eukaryota</taxon>
        <taxon>Metazoa</taxon>
        <taxon>Ecdysozoa</taxon>
        <taxon>Arthropoda</taxon>
        <taxon>Hexapoda</taxon>
        <taxon>Insecta</taxon>
        <taxon>Pterygota</taxon>
        <taxon>Neoptera</taxon>
        <taxon>Endopterygota</taxon>
        <taxon>Diptera</taxon>
        <taxon>Nematocera</taxon>
        <taxon>Sciaroidea</taxon>
        <taxon>Sciaridae</taxon>
        <taxon>Pseudolycoriella</taxon>
    </lineage>
</organism>
<dbReference type="EMBL" id="WJQU01000002">
    <property type="protein sequence ID" value="KAJ6643354.1"/>
    <property type="molecule type" value="Genomic_DNA"/>
</dbReference>
<evidence type="ECO:0000259" key="2">
    <source>
        <dbReference type="Pfam" id="PF16013"/>
    </source>
</evidence>
<dbReference type="AlphaFoldDB" id="A0A9Q0N4F7"/>
<dbReference type="OrthoDB" id="7777535at2759"/>
<evidence type="ECO:0000313" key="3">
    <source>
        <dbReference type="EMBL" id="KAJ6643354.1"/>
    </source>
</evidence>
<dbReference type="PANTHER" id="PTHR21115">
    <property type="entry name" value="GH06117P-RELATED"/>
    <property type="match status" value="1"/>
</dbReference>
<name>A0A9Q0N4F7_9DIPT</name>
<evidence type="ECO:0000313" key="4">
    <source>
        <dbReference type="Proteomes" id="UP001151699"/>
    </source>
</evidence>
<comment type="caution">
    <text evidence="3">The sequence shown here is derived from an EMBL/GenBank/DDBJ whole genome shotgun (WGS) entry which is preliminary data.</text>
</comment>
<accession>A0A9Q0N4F7</accession>
<gene>
    <name evidence="3" type="ORF">Bhyg_08314</name>
</gene>
<feature type="region of interest" description="Disordered" evidence="1">
    <location>
        <begin position="126"/>
        <end position="155"/>
    </location>
</feature>
<dbReference type="Proteomes" id="UP001151699">
    <property type="component" value="Chromosome B"/>
</dbReference>
<keyword evidence="4" id="KW-1185">Reference proteome</keyword>